<dbReference type="FunFam" id="3.10.20.340:FF:000001">
    <property type="entry name" value="Arginine biosynthesis bifunctional protein ArgJ, chloroplastic"/>
    <property type="match status" value="1"/>
</dbReference>
<comment type="catalytic activity">
    <reaction evidence="8 9">
        <text>N(2)-acetyl-L-ornithine + L-glutamate = N-acetyl-L-glutamate + L-ornithine</text>
        <dbReference type="Rhea" id="RHEA:15349"/>
        <dbReference type="ChEBI" id="CHEBI:29985"/>
        <dbReference type="ChEBI" id="CHEBI:44337"/>
        <dbReference type="ChEBI" id="CHEBI:46911"/>
        <dbReference type="ChEBI" id="CHEBI:57805"/>
        <dbReference type="EC" id="2.3.1.35"/>
    </reaction>
</comment>
<dbReference type="Gene3D" id="3.10.20.340">
    <property type="entry name" value="ArgJ beta chain, C-terminal domain"/>
    <property type="match status" value="1"/>
</dbReference>
<organism evidence="10 11">
    <name type="scientific">Aquella oligotrophica</name>
    <dbReference type="NCBI Taxonomy" id="2067065"/>
    <lineage>
        <taxon>Bacteria</taxon>
        <taxon>Pseudomonadati</taxon>
        <taxon>Pseudomonadota</taxon>
        <taxon>Betaproteobacteria</taxon>
        <taxon>Neisseriales</taxon>
        <taxon>Neisseriaceae</taxon>
        <taxon>Aquella</taxon>
    </lineage>
</organism>
<keyword evidence="3 9" id="KW-0055">Arginine biosynthesis</keyword>
<dbReference type="GO" id="GO:0006526">
    <property type="term" value="P:L-arginine biosynthetic process"/>
    <property type="evidence" value="ECO:0007669"/>
    <property type="project" value="UniProtKB-UniRule"/>
</dbReference>
<comment type="pathway">
    <text evidence="9">Amino-acid biosynthesis; L-arginine biosynthesis; N(2)-acetyl-L-ornithine from L-glutamate: step 1/4.</text>
</comment>
<dbReference type="InterPro" id="IPR042195">
    <property type="entry name" value="ArgJ_beta_C"/>
</dbReference>
<accession>A0A2I7N482</accession>
<dbReference type="PANTHER" id="PTHR23100">
    <property type="entry name" value="ARGININE BIOSYNTHESIS BIFUNCTIONAL PROTEIN ARGJ"/>
    <property type="match status" value="1"/>
</dbReference>
<protein>
    <recommendedName>
        <fullName evidence="9">Arginine biosynthesis bifunctional protein ArgJ</fullName>
    </recommendedName>
    <domain>
        <recommendedName>
            <fullName evidence="9">Glutamate N-acetyltransferase</fullName>
            <ecNumber evidence="9">2.3.1.35</ecNumber>
        </recommendedName>
        <alternativeName>
            <fullName evidence="9">Ornithine acetyltransferase</fullName>
            <shortName evidence="9">OATase</shortName>
        </alternativeName>
        <alternativeName>
            <fullName evidence="9">Ornithine transacetylase</fullName>
        </alternativeName>
    </domain>
    <domain>
        <recommendedName>
            <fullName evidence="9">Amino-acid acetyltransferase</fullName>
            <ecNumber evidence="9">2.3.1.1</ecNumber>
        </recommendedName>
        <alternativeName>
            <fullName evidence="9">N-acetylglutamate synthase</fullName>
            <shortName evidence="9">AGSase</shortName>
        </alternativeName>
    </domain>
    <component>
        <recommendedName>
            <fullName evidence="9">Arginine biosynthesis bifunctional protein ArgJ alpha chain</fullName>
        </recommendedName>
    </component>
    <component>
        <recommendedName>
            <fullName evidence="9">Arginine biosynthesis bifunctional protein ArgJ beta chain</fullName>
        </recommendedName>
    </component>
</protein>
<dbReference type="AlphaFoldDB" id="A0A2I7N482"/>
<evidence type="ECO:0000256" key="1">
    <source>
        <dbReference type="ARBA" id="ARBA00006774"/>
    </source>
</evidence>
<dbReference type="Pfam" id="PF01960">
    <property type="entry name" value="ArgJ"/>
    <property type="match status" value="1"/>
</dbReference>
<dbReference type="KEGG" id="nba:CUN60_02805"/>
<gene>
    <name evidence="9" type="primary">argJ</name>
    <name evidence="10" type="ORF">CUN60_02805</name>
</gene>
<dbReference type="NCBIfam" id="TIGR00120">
    <property type="entry name" value="ArgJ"/>
    <property type="match status" value="1"/>
</dbReference>
<keyword evidence="11" id="KW-1185">Reference proteome</keyword>
<dbReference type="FunFam" id="3.60.70.12:FF:000001">
    <property type="entry name" value="Arginine biosynthesis bifunctional protein ArgJ, chloroplastic"/>
    <property type="match status" value="1"/>
</dbReference>
<dbReference type="NCBIfam" id="NF003802">
    <property type="entry name" value="PRK05388.1"/>
    <property type="match status" value="1"/>
</dbReference>
<dbReference type="RefSeq" id="WP_102950572.1">
    <property type="nucleotide sequence ID" value="NZ_CP024847.1"/>
</dbReference>
<feature type="site" description="Cleavage; by autolysis" evidence="9">
    <location>
        <begin position="191"/>
        <end position="192"/>
    </location>
</feature>
<comment type="function">
    <text evidence="9">Catalyzes two activities which are involved in the cyclic version of arginine biosynthesis: the synthesis of N-acetylglutamate from glutamate and acetyl-CoA as the acetyl donor, and of ornithine by transacetylation between N(2)-acetylornithine and glutamate.</text>
</comment>
<feature type="binding site" evidence="9">
    <location>
        <position position="406"/>
    </location>
    <ligand>
        <name>substrate</name>
    </ligand>
</feature>
<feature type="site" description="Involved in the stabilization of negative charge on the oxyanion by the formation of the oxyanion hole" evidence="9">
    <location>
        <position position="117"/>
    </location>
</feature>
<dbReference type="PANTHER" id="PTHR23100:SF0">
    <property type="entry name" value="ARGININE BIOSYNTHESIS BIFUNCTIONAL PROTEIN ARGJ, MITOCHONDRIAL"/>
    <property type="match status" value="1"/>
</dbReference>
<comment type="subunit">
    <text evidence="2 9">Heterotetramer of two alpha and two beta chains.</text>
</comment>
<dbReference type="UniPathway" id="UPA00068">
    <property type="reaction ID" value="UER00106"/>
</dbReference>
<evidence type="ECO:0000256" key="7">
    <source>
        <dbReference type="ARBA" id="ARBA00023315"/>
    </source>
</evidence>
<comment type="catalytic activity">
    <reaction evidence="9">
        <text>L-glutamate + acetyl-CoA = N-acetyl-L-glutamate + CoA + H(+)</text>
        <dbReference type="Rhea" id="RHEA:24292"/>
        <dbReference type="ChEBI" id="CHEBI:15378"/>
        <dbReference type="ChEBI" id="CHEBI:29985"/>
        <dbReference type="ChEBI" id="CHEBI:44337"/>
        <dbReference type="ChEBI" id="CHEBI:57287"/>
        <dbReference type="ChEBI" id="CHEBI:57288"/>
        <dbReference type="EC" id="2.3.1.1"/>
    </reaction>
</comment>
<evidence type="ECO:0000256" key="6">
    <source>
        <dbReference type="ARBA" id="ARBA00022813"/>
    </source>
</evidence>
<dbReference type="EC" id="2.3.1.35" evidence="9"/>
<feature type="binding site" evidence="9">
    <location>
        <position position="181"/>
    </location>
    <ligand>
        <name>substrate</name>
    </ligand>
</feature>
<feature type="chain" id="PRO_5023314466" description="Arginine biosynthesis bifunctional protein ArgJ alpha chain" evidence="9">
    <location>
        <begin position="1"/>
        <end position="191"/>
    </location>
</feature>
<dbReference type="GO" id="GO:0005737">
    <property type="term" value="C:cytoplasm"/>
    <property type="evidence" value="ECO:0007669"/>
    <property type="project" value="UniProtKB-SubCell"/>
</dbReference>
<feature type="binding site" evidence="9">
    <location>
        <position position="192"/>
    </location>
    <ligand>
        <name>substrate</name>
    </ligand>
</feature>
<evidence type="ECO:0000313" key="11">
    <source>
        <dbReference type="Proteomes" id="UP000236655"/>
    </source>
</evidence>
<evidence type="ECO:0000256" key="3">
    <source>
        <dbReference type="ARBA" id="ARBA00022571"/>
    </source>
</evidence>
<feature type="active site" description="Nucleophile" evidence="9">
    <location>
        <position position="192"/>
    </location>
</feature>
<dbReference type="InterPro" id="IPR016117">
    <property type="entry name" value="ArgJ-like_dom_sf"/>
</dbReference>
<keyword evidence="4 9" id="KW-0028">Amino-acid biosynthesis</keyword>
<evidence type="ECO:0000256" key="4">
    <source>
        <dbReference type="ARBA" id="ARBA00022605"/>
    </source>
</evidence>
<dbReference type="Gene3D" id="3.60.70.12">
    <property type="entry name" value="L-amino peptidase D-ALA esterase/amidase"/>
    <property type="match status" value="1"/>
</dbReference>
<dbReference type="Proteomes" id="UP000236655">
    <property type="component" value="Chromosome"/>
</dbReference>
<dbReference type="GO" id="GO:0006592">
    <property type="term" value="P:ornithine biosynthetic process"/>
    <property type="evidence" value="ECO:0007669"/>
    <property type="project" value="TreeGrafter"/>
</dbReference>
<feature type="binding site" evidence="9">
    <location>
        <position position="401"/>
    </location>
    <ligand>
        <name>substrate</name>
    </ligand>
</feature>
<comment type="similarity">
    <text evidence="1 9">Belongs to the ArgJ family.</text>
</comment>
<evidence type="ECO:0000256" key="9">
    <source>
        <dbReference type="HAMAP-Rule" id="MF_01106"/>
    </source>
</evidence>
<feature type="binding site" evidence="9">
    <location>
        <position position="279"/>
    </location>
    <ligand>
        <name>substrate</name>
    </ligand>
</feature>
<dbReference type="CDD" id="cd02152">
    <property type="entry name" value="OAT"/>
    <property type="match status" value="1"/>
</dbReference>
<dbReference type="EMBL" id="CP024847">
    <property type="protein sequence ID" value="AUR51272.1"/>
    <property type="molecule type" value="Genomic_DNA"/>
</dbReference>
<dbReference type="InterPro" id="IPR002813">
    <property type="entry name" value="Arg_biosynth_ArgJ"/>
</dbReference>
<evidence type="ECO:0000256" key="5">
    <source>
        <dbReference type="ARBA" id="ARBA00022679"/>
    </source>
</evidence>
<feature type="binding site" evidence="9">
    <location>
        <position position="154"/>
    </location>
    <ligand>
        <name>substrate</name>
    </ligand>
</feature>
<keyword evidence="5 9" id="KW-0808">Transferase</keyword>
<evidence type="ECO:0000256" key="2">
    <source>
        <dbReference type="ARBA" id="ARBA00011475"/>
    </source>
</evidence>
<comment type="subcellular location">
    <subcellularLocation>
        <location evidence="9">Cytoplasm</location>
    </subcellularLocation>
</comment>
<reference evidence="11" key="1">
    <citation type="submission" date="2017-11" db="EMBL/GenBank/DDBJ databases">
        <authorList>
            <person name="Chan K.G."/>
            <person name="Lee L.S."/>
        </authorList>
    </citation>
    <scope>NUCLEOTIDE SEQUENCE [LARGE SCALE GENOMIC DNA]</scope>
    <source>
        <strain evidence="11">DSM 100970</strain>
    </source>
</reference>
<feature type="chain" id="PRO_5023314464" description="Arginine biosynthesis bifunctional protein ArgJ beta chain" evidence="9">
    <location>
        <begin position="192"/>
        <end position="406"/>
    </location>
</feature>
<dbReference type="GO" id="GO:0004358">
    <property type="term" value="F:L-glutamate N-acetyltransferase activity, acting on acetyl-L-ornithine as donor"/>
    <property type="evidence" value="ECO:0007669"/>
    <property type="project" value="UniProtKB-UniRule"/>
</dbReference>
<keyword evidence="9" id="KW-0511">Multifunctional enzyme</keyword>
<sequence>MNKKPQWIEKNICAPQGFKASGISAGLKKSQKPDLALIYSEVPAIAAGVFTKNKVKAAPLLATKKNLKNGQLQAIIINSGNANACTGKNGVNHVKQTIATLSDELAISPSLIGVASTGVIGVPLAIDTLIEGIPKLTKSLDNKTGNPAATAILTTDTFIKEAAIKVKLSNETIIKLGGIAKGSGMIHPNMATMLAFVTTDALITAEALQAALSLATENSFNMISVDGDSSTNDMLVAMANGLAKNNPIDNLQSIDGQIFYHALLELCINLAKQIAKDGEGASKLITVNVSGAKTSKQAKSVAKAVVSSSLVKAAVFGNDANWGRIACAVGYSDTQVKADKLEIAIENLLLFSAGVPLDFCEDTATKLLKQAEVKINIDLGLGKEKSTSWGCDLTYDYVKINAAYRT</sequence>
<name>A0A2I7N482_9NEIS</name>
<keyword evidence="7 9" id="KW-0012">Acyltransferase</keyword>
<keyword evidence="9" id="KW-0963">Cytoplasm</keyword>
<comment type="pathway">
    <text evidence="9">Amino-acid biosynthesis; L-arginine biosynthesis; L-ornithine and N-acetyl-L-glutamate from L-glutamate and N(2)-acetyl-L-ornithine (cyclic): step 1/1.</text>
</comment>
<dbReference type="OrthoDB" id="9804242at2"/>
<feature type="site" description="Involved in the stabilization of negative charge on the oxyanion by the formation of the oxyanion hole" evidence="9">
    <location>
        <position position="118"/>
    </location>
</feature>
<keyword evidence="6 9" id="KW-0068">Autocatalytic cleavage</keyword>
<proteinExistence type="inferred from homology"/>
<dbReference type="HAMAP" id="MF_01106">
    <property type="entry name" value="ArgJ"/>
    <property type="match status" value="1"/>
</dbReference>
<evidence type="ECO:0000256" key="8">
    <source>
        <dbReference type="ARBA" id="ARBA00049439"/>
    </source>
</evidence>
<evidence type="ECO:0000313" key="10">
    <source>
        <dbReference type="EMBL" id="AUR51272.1"/>
    </source>
</evidence>
<dbReference type="GO" id="GO:0004042">
    <property type="term" value="F:L-glutamate N-acetyltransferase activity"/>
    <property type="evidence" value="ECO:0007669"/>
    <property type="project" value="UniProtKB-UniRule"/>
</dbReference>
<dbReference type="SUPFAM" id="SSF56266">
    <property type="entry name" value="DmpA/ArgJ-like"/>
    <property type="match status" value="1"/>
</dbReference>
<dbReference type="EC" id="2.3.1.1" evidence="9"/>